<proteinExistence type="predicted"/>
<name>A0ABY0IFW3_9BACT</name>
<dbReference type="EMBL" id="QDKL01000002">
    <property type="protein sequence ID" value="RZF21842.1"/>
    <property type="molecule type" value="Genomic_DNA"/>
</dbReference>
<evidence type="ECO:0000313" key="2">
    <source>
        <dbReference type="Proteomes" id="UP000443582"/>
    </source>
</evidence>
<reference evidence="2" key="1">
    <citation type="journal article" date="2019" name="Int. J. Syst. Evol. Microbiol.">
        <title>Halobacteriovorax valvorus sp. nov., a novel prokaryotic predator isolated from coastal seawater of China.</title>
        <authorList>
            <person name="Chen M.-X."/>
        </authorList>
    </citation>
    <scope>NUCLEOTIDE SEQUENCE [LARGE SCALE GENOMIC DNA]</scope>
    <source>
        <strain evidence="2">BL9</strain>
    </source>
</reference>
<protein>
    <submittedName>
        <fullName evidence="1">Uncharacterized protein</fullName>
    </submittedName>
</protein>
<comment type="caution">
    <text evidence="1">The sequence shown here is derived from an EMBL/GenBank/DDBJ whole genome shotgun (WGS) entry which is preliminary data.</text>
</comment>
<organism evidence="1 2">
    <name type="scientific">Halobacteriovorax vibrionivorans</name>
    <dbReference type="NCBI Taxonomy" id="2152716"/>
    <lineage>
        <taxon>Bacteria</taxon>
        <taxon>Pseudomonadati</taxon>
        <taxon>Bdellovibrionota</taxon>
        <taxon>Bacteriovoracia</taxon>
        <taxon>Bacteriovoracales</taxon>
        <taxon>Halobacteriovoraceae</taxon>
        <taxon>Halobacteriovorax</taxon>
    </lineage>
</organism>
<accession>A0ABY0IFW3</accession>
<evidence type="ECO:0000313" key="1">
    <source>
        <dbReference type="EMBL" id="RZF21842.1"/>
    </source>
</evidence>
<sequence length="60" mass="7081">MTQIPKCLELKESLDRYLSPGFKYIIKYNAYISMLFLSKELTSVCDEISGNKLIEFQWKI</sequence>
<dbReference type="RefSeq" id="WP_115361641.1">
    <property type="nucleotide sequence ID" value="NZ_QDKL01000002.1"/>
</dbReference>
<dbReference type="Proteomes" id="UP000443582">
    <property type="component" value="Unassembled WGS sequence"/>
</dbReference>
<keyword evidence="2" id="KW-1185">Reference proteome</keyword>
<gene>
    <name evidence="1" type="ORF">DAY19_09135</name>
</gene>